<name>A0ABQ9YGU3_9EUKA</name>
<sequence>MPQYDLLQNSVILPQFGKTKTYGTPGNQQNTQIQITLDACVVQSVDRPLVKFEDAEKMMDMINVLTGRPYLATLLPHEVAMRPVPSCQSLELMLSSCSKALNTHISVHSTALSLYPLYQALVNIMYHNPALRVICLPKCLEILEYLAGKLEDERIHVDKLFTRLYPSPDGSLDPFFNSLTLIEQLSTPSQMKTILRFYFSFGGLAWNPKYKLTSHAWFAPFFLRIVDFGINYADRDEQERIFGDVSECLQLDFYFFPRHPVKYKLAQYIVSYNDNRWNLFTQLRRTFYQTEMTPLKWSVLKLIDLYRRACELLKIKSTLFSVKADNIYLTLAMLDSNDEFRQHIRRYAFELSRRKSHKRALQSAGWEDALELQTTYRPFNRFFDFKERPEFIEVVRSLGCTLIP</sequence>
<keyword evidence="2" id="KW-1185">Reference proteome</keyword>
<evidence type="ECO:0000313" key="2">
    <source>
        <dbReference type="Proteomes" id="UP001281761"/>
    </source>
</evidence>
<evidence type="ECO:0000313" key="1">
    <source>
        <dbReference type="EMBL" id="KAK2962977.1"/>
    </source>
</evidence>
<dbReference type="Proteomes" id="UP001281761">
    <property type="component" value="Unassembled WGS sequence"/>
</dbReference>
<organism evidence="1 2">
    <name type="scientific">Blattamonas nauphoetae</name>
    <dbReference type="NCBI Taxonomy" id="2049346"/>
    <lineage>
        <taxon>Eukaryota</taxon>
        <taxon>Metamonada</taxon>
        <taxon>Preaxostyla</taxon>
        <taxon>Oxymonadida</taxon>
        <taxon>Blattamonas</taxon>
    </lineage>
</organism>
<protein>
    <submittedName>
        <fullName evidence="1">Uncharacterized protein</fullName>
    </submittedName>
</protein>
<gene>
    <name evidence="1" type="ORF">BLNAU_2000</name>
</gene>
<reference evidence="1 2" key="1">
    <citation type="journal article" date="2022" name="bioRxiv">
        <title>Genomics of Preaxostyla Flagellates Illuminates Evolutionary Transitions and the Path Towards Mitochondrial Loss.</title>
        <authorList>
            <person name="Novak L.V.F."/>
            <person name="Treitli S.C."/>
            <person name="Pyrih J."/>
            <person name="Halakuc P."/>
            <person name="Pipaliya S.V."/>
            <person name="Vacek V."/>
            <person name="Brzon O."/>
            <person name="Soukal P."/>
            <person name="Eme L."/>
            <person name="Dacks J.B."/>
            <person name="Karnkowska A."/>
            <person name="Elias M."/>
            <person name="Hampl V."/>
        </authorList>
    </citation>
    <scope>NUCLEOTIDE SEQUENCE [LARGE SCALE GENOMIC DNA]</scope>
    <source>
        <strain evidence="1">NAU3</strain>
        <tissue evidence="1">Gut</tissue>
    </source>
</reference>
<dbReference type="EMBL" id="JARBJD010000008">
    <property type="protein sequence ID" value="KAK2962977.1"/>
    <property type="molecule type" value="Genomic_DNA"/>
</dbReference>
<accession>A0ABQ9YGU3</accession>
<comment type="caution">
    <text evidence="1">The sequence shown here is derived from an EMBL/GenBank/DDBJ whole genome shotgun (WGS) entry which is preliminary data.</text>
</comment>
<proteinExistence type="predicted"/>